<dbReference type="Proteomes" id="UP001180825">
    <property type="component" value="Unassembled WGS sequence"/>
</dbReference>
<dbReference type="InterPro" id="IPR011006">
    <property type="entry name" value="CheY-like_superfamily"/>
</dbReference>
<dbReference type="InterPro" id="IPR001789">
    <property type="entry name" value="Sig_transdc_resp-reg_receiver"/>
</dbReference>
<dbReference type="CDD" id="cd17546">
    <property type="entry name" value="REC_hyHK_CKI1_RcsC-like"/>
    <property type="match status" value="1"/>
</dbReference>
<keyword evidence="1 3" id="KW-0597">Phosphoprotein</keyword>
<evidence type="ECO:0000259" key="4">
    <source>
        <dbReference type="PROSITE" id="PS50110"/>
    </source>
</evidence>
<dbReference type="SUPFAM" id="SSF52172">
    <property type="entry name" value="CheY-like"/>
    <property type="match status" value="1"/>
</dbReference>
<dbReference type="PROSITE" id="PS50110">
    <property type="entry name" value="RESPONSE_REGULATORY"/>
    <property type="match status" value="1"/>
</dbReference>
<sequence>MSLIFLELSVMFCIVDTTLCTTLPPRWATSRALCDSCAAARALSAFWHGGRDLLHRRRRLLQASSVCFEDGLRRCLGRTDLYDRIARRFLDTRPGDAQRARAALAMPPHRLDGLLQKPVTPSTLLDTLYGVMLGADLIRRPEPEAWQPDSVRLQGRVLLVEDNDINQLVAVGLLEAFGLRVDIAADGAQALEMAAAQRFDAVLMDVQMPGMDGFEATARLRQLPGHADTPIIAMTANSMPGERERCLAAGMSDYVAKPIEPELLENCLRRWLAP</sequence>
<evidence type="ECO:0000313" key="6">
    <source>
        <dbReference type="Proteomes" id="UP001180825"/>
    </source>
</evidence>
<name>A0ABU2A9C8_9BURK</name>
<dbReference type="Pfam" id="PF00072">
    <property type="entry name" value="Response_reg"/>
    <property type="match status" value="1"/>
</dbReference>
<feature type="domain" description="Response regulatory" evidence="4">
    <location>
        <begin position="156"/>
        <end position="272"/>
    </location>
</feature>
<dbReference type="PANTHER" id="PTHR45339">
    <property type="entry name" value="HYBRID SIGNAL TRANSDUCTION HISTIDINE KINASE J"/>
    <property type="match status" value="1"/>
</dbReference>
<organism evidence="5 6">
    <name type="scientific">Roseateles asaccharophilus</name>
    <dbReference type="NCBI Taxonomy" id="582607"/>
    <lineage>
        <taxon>Bacteria</taxon>
        <taxon>Pseudomonadati</taxon>
        <taxon>Pseudomonadota</taxon>
        <taxon>Betaproteobacteria</taxon>
        <taxon>Burkholderiales</taxon>
        <taxon>Sphaerotilaceae</taxon>
        <taxon>Roseateles</taxon>
    </lineage>
</organism>
<evidence type="ECO:0000313" key="5">
    <source>
        <dbReference type="EMBL" id="MDR7333810.1"/>
    </source>
</evidence>
<dbReference type="EMBL" id="JAVDXV010000005">
    <property type="protein sequence ID" value="MDR7333810.1"/>
    <property type="molecule type" value="Genomic_DNA"/>
</dbReference>
<keyword evidence="6" id="KW-1185">Reference proteome</keyword>
<protein>
    <submittedName>
        <fullName evidence="5">CheY-like chemotaxis protein</fullName>
    </submittedName>
</protein>
<comment type="caution">
    <text evidence="5">The sequence shown here is derived from an EMBL/GenBank/DDBJ whole genome shotgun (WGS) entry which is preliminary data.</text>
</comment>
<dbReference type="PANTHER" id="PTHR45339:SF1">
    <property type="entry name" value="HYBRID SIGNAL TRANSDUCTION HISTIDINE KINASE J"/>
    <property type="match status" value="1"/>
</dbReference>
<keyword evidence="2" id="KW-0902">Two-component regulatory system</keyword>
<gene>
    <name evidence="5" type="ORF">J2X21_002952</name>
</gene>
<reference evidence="5 6" key="1">
    <citation type="submission" date="2023-07" db="EMBL/GenBank/DDBJ databases">
        <title>Sorghum-associated microbial communities from plants grown in Nebraska, USA.</title>
        <authorList>
            <person name="Schachtman D."/>
        </authorList>
    </citation>
    <scope>NUCLEOTIDE SEQUENCE [LARGE SCALE GENOMIC DNA]</scope>
    <source>
        <strain evidence="5 6">BE316</strain>
    </source>
</reference>
<evidence type="ECO:0000256" key="2">
    <source>
        <dbReference type="ARBA" id="ARBA00023012"/>
    </source>
</evidence>
<dbReference type="SMART" id="SM00448">
    <property type="entry name" value="REC"/>
    <property type="match status" value="1"/>
</dbReference>
<dbReference type="RefSeq" id="WP_404667348.1">
    <property type="nucleotide sequence ID" value="NZ_JAVDXV010000005.1"/>
</dbReference>
<accession>A0ABU2A9C8</accession>
<dbReference type="Gene3D" id="3.40.50.2300">
    <property type="match status" value="1"/>
</dbReference>
<evidence type="ECO:0000256" key="3">
    <source>
        <dbReference type="PROSITE-ProRule" id="PRU00169"/>
    </source>
</evidence>
<proteinExistence type="predicted"/>
<evidence type="ECO:0000256" key="1">
    <source>
        <dbReference type="ARBA" id="ARBA00022553"/>
    </source>
</evidence>
<feature type="modified residue" description="4-aspartylphosphate" evidence="3">
    <location>
        <position position="205"/>
    </location>
</feature>